<organism evidence="3 4">
    <name type="scientific">Nesidiocoris tenuis</name>
    <dbReference type="NCBI Taxonomy" id="355587"/>
    <lineage>
        <taxon>Eukaryota</taxon>
        <taxon>Metazoa</taxon>
        <taxon>Ecdysozoa</taxon>
        <taxon>Arthropoda</taxon>
        <taxon>Hexapoda</taxon>
        <taxon>Insecta</taxon>
        <taxon>Pterygota</taxon>
        <taxon>Neoptera</taxon>
        <taxon>Paraneoptera</taxon>
        <taxon>Hemiptera</taxon>
        <taxon>Heteroptera</taxon>
        <taxon>Panheteroptera</taxon>
        <taxon>Cimicomorpha</taxon>
        <taxon>Miridae</taxon>
        <taxon>Dicyphina</taxon>
        <taxon>Nesidiocoris</taxon>
    </lineage>
</organism>
<evidence type="ECO:0000259" key="1">
    <source>
        <dbReference type="Pfam" id="PF16044"/>
    </source>
</evidence>
<feature type="domain" description="MKRN2 opposite strand protein-like N-terminal" evidence="2">
    <location>
        <begin position="24"/>
        <end position="52"/>
    </location>
</feature>
<evidence type="ECO:0000313" key="3">
    <source>
        <dbReference type="EMBL" id="BES89595.1"/>
    </source>
</evidence>
<sequence length="230" mass="26187">MLPTKGSGNLPKRQLGRSKMNLDPGILCFDHCSSRIFCISLPDVCPLCRAELTSNTIPFRIPCPFKRAVQNPCSILVRPTEGSFLREYEPNDDLHVGVTSSAGILFEFDQRGLTRGTPSDEWNQSLVVFGTGRAENVEFWDRALHLTAGSDQWTSEMYDEVQHNCFNFVIEFLKCTRMNIGIDLTAKRTFIENYVSQPILRTLKVHRKQALLYFVCKNSQAIWFGTIQET</sequence>
<dbReference type="Proteomes" id="UP001307889">
    <property type="component" value="Chromosome 1"/>
</dbReference>
<accession>A0ABN7AFG4</accession>
<dbReference type="PANTHER" id="PTHR33963:SF2">
    <property type="entry name" value="MKRN2 OPPOSITE STRAND PROTEIN"/>
    <property type="match status" value="1"/>
</dbReference>
<keyword evidence="4" id="KW-1185">Reference proteome</keyword>
<reference evidence="3 4" key="1">
    <citation type="submission" date="2023-09" db="EMBL/GenBank/DDBJ databases">
        <title>Nesidiocoris tenuis whole genome shotgun sequence.</title>
        <authorList>
            <person name="Shibata T."/>
            <person name="Shimoda M."/>
            <person name="Kobayashi T."/>
            <person name="Uehara T."/>
        </authorList>
    </citation>
    <scope>NUCLEOTIDE SEQUENCE [LARGE SCALE GENOMIC DNA]</scope>
    <source>
        <strain evidence="3 4">Japan</strain>
    </source>
</reference>
<dbReference type="InterPro" id="IPR053922">
    <property type="entry name" value="MKRN2OS-like_N"/>
</dbReference>
<dbReference type="EMBL" id="AP028909">
    <property type="protein sequence ID" value="BES89595.1"/>
    <property type="molecule type" value="Genomic_DNA"/>
</dbReference>
<gene>
    <name evidence="3" type="ORF">NTJ_02402</name>
</gene>
<feature type="domain" description="MKRN2 opposite strand protein-like C-terminal" evidence="1">
    <location>
        <begin position="58"/>
        <end position="204"/>
    </location>
</feature>
<dbReference type="Pfam" id="PF16044">
    <property type="entry name" value="DUF4796_C"/>
    <property type="match status" value="1"/>
</dbReference>
<dbReference type="PANTHER" id="PTHR33963">
    <property type="entry name" value="MKRN2 OPPOSITE STRAND PROTEIN"/>
    <property type="match status" value="1"/>
</dbReference>
<name>A0ABN7AFG4_9HEMI</name>
<evidence type="ECO:0000313" key="4">
    <source>
        <dbReference type="Proteomes" id="UP001307889"/>
    </source>
</evidence>
<proteinExistence type="predicted"/>
<evidence type="ECO:0000259" key="2">
    <source>
        <dbReference type="Pfam" id="PF22795"/>
    </source>
</evidence>
<dbReference type="Pfam" id="PF22795">
    <property type="entry name" value="DUF4796_N"/>
    <property type="match status" value="1"/>
</dbReference>
<dbReference type="InterPro" id="IPR032016">
    <property type="entry name" value="MKRN2OS-like"/>
</dbReference>
<protein>
    <submittedName>
        <fullName evidence="3">MKRN2 antisense RNA 1</fullName>
    </submittedName>
</protein>
<dbReference type="InterPro" id="IPR053921">
    <property type="entry name" value="MKRN2OS-like_C"/>
</dbReference>